<keyword evidence="1" id="KW-0285">Flavoprotein</keyword>
<dbReference type="PANTHER" id="PTHR42847">
    <property type="entry name" value="ALKANESULFONATE MONOOXYGENASE"/>
    <property type="match status" value="1"/>
</dbReference>
<evidence type="ECO:0000256" key="2">
    <source>
        <dbReference type="ARBA" id="ARBA00022643"/>
    </source>
</evidence>
<dbReference type="GO" id="GO:0046306">
    <property type="term" value="P:alkanesulfonate catabolic process"/>
    <property type="evidence" value="ECO:0007669"/>
    <property type="project" value="TreeGrafter"/>
</dbReference>
<dbReference type="InterPro" id="IPR036661">
    <property type="entry name" value="Luciferase-like_sf"/>
</dbReference>
<dbReference type="SUPFAM" id="SSF51679">
    <property type="entry name" value="Bacterial luciferase-like"/>
    <property type="match status" value="1"/>
</dbReference>
<evidence type="ECO:0000256" key="3">
    <source>
        <dbReference type="ARBA" id="ARBA00023002"/>
    </source>
</evidence>
<keyword evidence="7" id="KW-1185">Reference proteome</keyword>
<evidence type="ECO:0000313" key="7">
    <source>
        <dbReference type="Proteomes" id="UP000275048"/>
    </source>
</evidence>
<reference evidence="6 7" key="1">
    <citation type="submission" date="2018-10" db="EMBL/GenBank/DDBJ databases">
        <title>Isolation, diversity and antibacterial activity of antinobacteria from the wheat rhizosphere soil.</title>
        <authorList>
            <person name="Sun T."/>
        </authorList>
    </citation>
    <scope>NUCLEOTIDE SEQUENCE [LARGE SCALE GENOMIC DNA]</scope>
    <source>
        <strain evidence="6 7">SJ-23</strain>
    </source>
</reference>
<comment type="caution">
    <text evidence="6">The sequence shown here is derived from an EMBL/GenBank/DDBJ whole genome shotgun (WGS) entry which is preliminary data.</text>
</comment>
<dbReference type="GO" id="GO:0008726">
    <property type="term" value="F:alkanesulfonate monooxygenase activity"/>
    <property type="evidence" value="ECO:0007669"/>
    <property type="project" value="TreeGrafter"/>
</dbReference>
<dbReference type="InterPro" id="IPR050172">
    <property type="entry name" value="SsuD_RutA_monooxygenase"/>
</dbReference>
<evidence type="ECO:0000256" key="4">
    <source>
        <dbReference type="ARBA" id="ARBA00023033"/>
    </source>
</evidence>
<dbReference type="OrthoDB" id="143323at2"/>
<dbReference type="InterPro" id="IPR011251">
    <property type="entry name" value="Luciferase-like_dom"/>
</dbReference>
<feature type="domain" description="Luciferase-like" evidence="5">
    <location>
        <begin position="7"/>
        <end position="248"/>
    </location>
</feature>
<dbReference type="PANTHER" id="PTHR42847:SF4">
    <property type="entry name" value="ALKANESULFONATE MONOOXYGENASE-RELATED"/>
    <property type="match status" value="1"/>
</dbReference>
<dbReference type="NCBIfam" id="TIGR03560">
    <property type="entry name" value="F420_Rv1855c"/>
    <property type="match status" value="1"/>
</dbReference>
<evidence type="ECO:0000256" key="1">
    <source>
        <dbReference type="ARBA" id="ARBA00022630"/>
    </source>
</evidence>
<dbReference type="Proteomes" id="UP000275048">
    <property type="component" value="Unassembled WGS sequence"/>
</dbReference>
<dbReference type="RefSeq" id="WP_122936755.1">
    <property type="nucleotide sequence ID" value="NZ_JBHSNT010000051.1"/>
</dbReference>
<dbReference type="Gene3D" id="3.20.20.30">
    <property type="entry name" value="Luciferase-like domain"/>
    <property type="match status" value="1"/>
</dbReference>
<name>A0A3M8AFI8_9MICO</name>
<gene>
    <name evidence="6" type="ORF">EDM22_09155</name>
</gene>
<sequence length="307" mass="33533">MQLCIFTEPQQGASYEHQLAQAQGAERLGFDGWFRSDHFLRMGPGDPLPGPTDAWTTLAGLARETSRIRLGTLVSSATFRHPSVLAIQVAQVDAMSGGRAELGLGTGWFGAEHAAYGIPFPERRFGLLEEQLEIITGLWTTPVGEEFDFAGSHYTLERSPALPKPVQQRMPLIIGGGGPKRTPALAARYATEFNIGFVGEDVVAAKFDGVRRACEEAGRDPATLRTSVALPTVVATDDATYLRRIRAIHADPDTFAEVNIAGTPEQAAEKLRRLRDLGADRVYLQLVDLRDLEHLELIAAEVLPHLR</sequence>
<evidence type="ECO:0000259" key="5">
    <source>
        <dbReference type="Pfam" id="PF00296"/>
    </source>
</evidence>
<dbReference type="InterPro" id="IPR019952">
    <property type="entry name" value="F420_OxRdatse_Rv1855c_pred"/>
</dbReference>
<keyword evidence="3" id="KW-0560">Oxidoreductase</keyword>
<keyword evidence="4" id="KW-0503">Monooxygenase</keyword>
<dbReference type="Pfam" id="PF00296">
    <property type="entry name" value="Bac_luciferase"/>
    <property type="match status" value="1"/>
</dbReference>
<organism evidence="6 7">
    <name type="scientific">Agromyces tardus</name>
    <dbReference type="NCBI Taxonomy" id="2583849"/>
    <lineage>
        <taxon>Bacteria</taxon>
        <taxon>Bacillati</taxon>
        <taxon>Actinomycetota</taxon>
        <taxon>Actinomycetes</taxon>
        <taxon>Micrococcales</taxon>
        <taxon>Microbacteriaceae</taxon>
        <taxon>Agromyces</taxon>
    </lineage>
</organism>
<evidence type="ECO:0000313" key="6">
    <source>
        <dbReference type="EMBL" id="RNB49928.1"/>
    </source>
</evidence>
<accession>A0A3M8AFI8</accession>
<protein>
    <submittedName>
        <fullName evidence="6">LLM class F420-dependent oxidoreductase</fullName>
    </submittedName>
</protein>
<proteinExistence type="predicted"/>
<dbReference type="AlphaFoldDB" id="A0A3M8AFI8"/>
<dbReference type="EMBL" id="RHHB01000013">
    <property type="protein sequence ID" value="RNB49928.1"/>
    <property type="molecule type" value="Genomic_DNA"/>
</dbReference>
<keyword evidence="2" id="KW-0288">FMN</keyword>